<reference evidence="2 3" key="1">
    <citation type="submission" date="2015-05" db="EMBL/GenBank/DDBJ databases">
        <title>Distinctive expansion of gene families associated with plant cell wall degradation and secondary metabolism in the genomes of grapevine trunk pathogens.</title>
        <authorList>
            <person name="Lawrence D.P."/>
            <person name="Travadon R."/>
            <person name="Rolshausen P.E."/>
            <person name="Baumgartner K."/>
        </authorList>
    </citation>
    <scope>NUCLEOTIDE SEQUENCE [LARGE SCALE GENOMIC DNA]</scope>
    <source>
        <strain evidence="2">DA912</strain>
    </source>
</reference>
<organism evidence="2 3">
    <name type="scientific">Diaporthe ampelina</name>
    <dbReference type="NCBI Taxonomy" id="1214573"/>
    <lineage>
        <taxon>Eukaryota</taxon>
        <taxon>Fungi</taxon>
        <taxon>Dikarya</taxon>
        <taxon>Ascomycota</taxon>
        <taxon>Pezizomycotina</taxon>
        <taxon>Sordariomycetes</taxon>
        <taxon>Sordariomycetidae</taxon>
        <taxon>Diaporthales</taxon>
        <taxon>Diaporthaceae</taxon>
        <taxon>Diaporthe</taxon>
    </lineage>
</organism>
<protein>
    <submittedName>
        <fullName evidence="2">Uncharacterized protein</fullName>
    </submittedName>
</protein>
<name>A0A0G2F6B9_9PEZI</name>
<evidence type="ECO:0000313" key="3">
    <source>
        <dbReference type="Proteomes" id="UP000034680"/>
    </source>
</evidence>
<sequence>MTENMPQDTVLEALTITWFKEKSGHAHARHIRDSDIQLCRSVVGTQAAAAGRWGDVDASSATTLEQLGDEAVSLTDRWKAKNRSLPSWLVHWRKKANGLVSAPGGPAPAPAPALEVDVDVDDADNDVDDDEDDDDDDDVSVDVDVEAARADNASSIAQEQDEQVLGSPRHGVEHSQALQIDDSPSDTSASAGPDGHQAQLEEGSAEPTCRDLGRDKSNSDGDNLPGWVWDSIRLAIQGNGGDARAVAAALRAVADEMDTAPLWWLQTAAGPSSHDVGGSTTTATAAHGNDNDDDSNNSSSSNNNPVFAILFSQAGWSS</sequence>
<dbReference type="Proteomes" id="UP000034680">
    <property type="component" value="Unassembled WGS sequence"/>
</dbReference>
<keyword evidence="3" id="KW-1185">Reference proteome</keyword>
<accession>A0A0G2F6B9</accession>
<evidence type="ECO:0000313" key="2">
    <source>
        <dbReference type="EMBL" id="KKY29776.1"/>
    </source>
</evidence>
<comment type="caution">
    <text evidence="2">The sequence shown here is derived from an EMBL/GenBank/DDBJ whole genome shotgun (WGS) entry which is preliminary data.</text>
</comment>
<dbReference type="EMBL" id="LCUC01000612">
    <property type="protein sequence ID" value="KKY29776.1"/>
    <property type="molecule type" value="Genomic_DNA"/>
</dbReference>
<feature type="compositionally biased region" description="Basic and acidic residues" evidence="1">
    <location>
        <begin position="208"/>
        <end position="219"/>
    </location>
</feature>
<dbReference type="AlphaFoldDB" id="A0A0G2F6B9"/>
<reference evidence="2 3" key="2">
    <citation type="submission" date="2015-05" db="EMBL/GenBank/DDBJ databases">
        <authorList>
            <person name="Morales-Cruz A."/>
            <person name="Amrine K.C."/>
            <person name="Cantu D."/>
        </authorList>
    </citation>
    <scope>NUCLEOTIDE SEQUENCE [LARGE SCALE GENOMIC DNA]</scope>
    <source>
        <strain evidence="2">DA912</strain>
    </source>
</reference>
<gene>
    <name evidence="2" type="ORF">UCDDA912_g10297</name>
</gene>
<feature type="region of interest" description="Disordered" evidence="1">
    <location>
        <begin position="148"/>
        <end position="225"/>
    </location>
</feature>
<evidence type="ECO:0000256" key="1">
    <source>
        <dbReference type="SAM" id="MobiDB-lite"/>
    </source>
</evidence>
<proteinExistence type="predicted"/>
<feature type="region of interest" description="Disordered" evidence="1">
    <location>
        <begin position="270"/>
        <end position="304"/>
    </location>
</feature>